<dbReference type="RefSeq" id="WP_062408501.1">
    <property type="nucleotide sequence ID" value="NZ_CP013652.1"/>
</dbReference>
<dbReference type="OrthoDB" id="9995009at2"/>
<accession>A0A0U2U7M6</accession>
<sequence>MIDSLPSVYAKDVLFDGEVDEYTQILNAYPISHQDSIEILRWVARLKGNGLSNDMIINRLMRRGKFLI</sequence>
<name>A0A0U2U7M6_9BACL</name>
<proteinExistence type="predicted"/>
<dbReference type="STRING" id="162209.IJ22_18100"/>
<organism evidence="1 2">
    <name type="scientific">Paenibacillus naphthalenovorans</name>
    <dbReference type="NCBI Taxonomy" id="162209"/>
    <lineage>
        <taxon>Bacteria</taxon>
        <taxon>Bacillati</taxon>
        <taxon>Bacillota</taxon>
        <taxon>Bacilli</taxon>
        <taxon>Bacillales</taxon>
        <taxon>Paenibacillaceae</taxon>
        <taxon>Paenibacillus</taxon>
    </lineage>
</organism>
<evidence type="ECO:0000313" key="1">
    <source>
        <dbReference type="EMBL" id="ALS22184.1"/>
    </source>
</evidence>
<protein>
    <submittedName>
        <fullName evidence="1">Uncharacterized protein</fullName>
    </submittedName>
</protein>
<evidence type="ECO:0000313" key="2">
    <source>
        <dbReference type="Proteomes" id="UP000061660"/>
    </source>
</evidence>
<reference evidence="2" key="1">
    <citation type="submission" date="2015-12" db="EMBL/GenBank/DDBJ databases">
        <title>Complete genome sequences of two moderately thermophilic Paenibacillus species.</title>
        <authorList>
            <person name="Butler R.III."/>
            <person name="Wang J."/>
            <person name="Stark B.C."/>
            <person name="Pombert J.-F."/>
        </authorList>
    </citation>
    <scope>NUCLEOTIDE SEQUENCE [LARGE SCALE GENOMIC DNA]</scope>
    <source>
        <strain evidence="2">32O-Y</strain>
    </source>
</reference>
<dbReference type="KEGG" id="pnp:IJ22_18100"/>
<dbReference type="EMBL" id="CP013652">
    <property type="protein sequence ID" value="ALS22184.1"/>
    <property type="molecule type" value="Genomic_DNA"/>
</dbReference>
<reference evidence="1 2" key="2">
    <citation type="journal article" date="2016" name="Genome Announc.">
        <title>Complete Genome Sequences of Two Interactive Moderate Thermophiles, Paenibacillus napthalenovorans 32O-Y and Paenibacillus sp. 32O-W.</title>
        <authorList>
            <person name="Butler R.R.III."/>
            <person name="Wang J."/>
            <person name="Stark B.C."/>
            <person name="Pombert J.F."/>
        </authorList>
    </citation>
    <scope>NUCLEOTIDE SEQUENCE [LARGE SCALE GENOMIC DNA]</scope>
    <source>
        <strain evidence="1 2">32O-Y</strain>
    </source>
</reference>
<gene>
    <name evidence="1" type="ORF">IJ22_18100</name>
</gene>
<dbReference type="AlphaFoldDB" id="A0A0U2U7M6"/>
<dbReference type="PATRIC" id="fig|162209.4.peg.1918"/>
<dbReference type="Proteomes" id="UP000061660">
    <property type="component" value="Chromosome"/>
</dbReference>
<keyword evidence="2" id="KW-1185">Reference proteome</keyword>